<evidence type="ECO:0000259" key="5">
    <source>
        <dbReference type="PROSITE" id="PS51891"/>
    </source>
</evidence>
<dbReference type="AlphaFoldDB" id="A0A0L0N853"/>
<dbReference type="Pfam" id="PF04828">
    <property type="entry name" value="GFA"/>
    <property type="match status" value="1"/>
</dbReference>
<comment type="caution">
    <text evidence="6">The sequence shown here is derived from an EMBL/GenBank/DDBJ whole genome shotgun (WGS) entry which is preliminary data.</text>
</comment>
<evidence type="ECO:0000256" key="3">
    <source>
        <dbReference type="ARBA" id="ARBA00022833"/>
    </source>
</evidence>
<evidence type="ECO:0000256" key="4">
    <source>
        <dbReference type="ARBA" id="ARBA00023239"/>
    </source>
</evidence>
<dbReference type="EMBL" id="LFRF01000014">
    <property type="protein sequence ID" value="KND90194.1"/>
    <property type="molecule type" value="Genomic_DNA"/>
</dbReference>
<dbReference type="Proteomes" id="UP000036947">
    <property type="component" value="Unassembled WGS sequence"/>
</dbReference>
<comment type="similarity">
    <text evidence="1">Belongs to the Gfa family.</text>
</comment>
<name>A0A0L0N853_TOLOC</name>
<dbReference type="Gene3D" id="3.90.1590.10">
    <property type="entry name" value="glutathione-dependent formaldehyde- activating enzyme (gfa)"/>
    <property type="match status" value="2"/>
</dbReference>
<organism evidence="6 7">
    <name type="scientific">Tolypocladium ophioglossoides (strain CBS 100239)</name>
    <name type="common">Snaketongue truffleclub</name>
    <name type="synonym">Elaphocordyceps ophioglossoides</name>
    <dbReference type="NCBI Taxonomy" id="1163406"/>
    <lineage>
        <taxon>Eukaryota</taxon>
        <taxon>Fungi</taxon>
        <taxon>Dikarya</taxon>
        <taxon>Ascomycota</taxon>
        <taxon>Pezizomycotina</taxon>
        <taxon>Sordariomycetes</taxon>
        <taxon>Hypocreomycetidae</taxon>
        <taxon>Hypocreales</taxon>
        <taxon>Ophiocordycipitaceae</taxon>
        <taxon>Tolypocladium</taxon>
    </lineage>
</organism>
<evidence type="ECO:0000256" key="1">
    <source>
        <dbReference type="ARBA" id="ARBA00005495"/>
    </source>
</evidence>
<dbReference type="PANTHER" id="PTHR33337:SF40">
    <property type="entry name" value="CENP-V_GFA DOMAIN-CONTAINING PROTEIN-RELATED"/>
    <property type="match status" value="1"/>
</dbReference>
<gene>
    <name evidence="6" type="ORF">TOPH_05073</name>
</gene>
<dbReference type="PANTHER" id="PTHR33337">
    <property type="entry name" value="GFA DOMAIN-CONTAINING PROTEIN"/>
    <property type="match status" value="1"/>
</dbReference>
<dbReference type="OrthoDB" id="5422068at2759"/>
<evidence type="ECO:0000256" key="2">
    <source>
        <dbReference type="ARBA" id="ARBA00022723"/>
    </source>
</evidence>
<feature type="domain" description="CENP-V/GFA" evidence="5">
    <location>
        <begin position="10"/>
        <end position="138"/>
    </location>
</feature>
<reference evidence="6 7" key="1">
    <citation type="journal article" date="2015" name="BMC Genomics">
        <title>The genome of the truffle-parasite Tolypocladium ophioglossoides and the evolution of antifungal peptaibiotics.</title>
        <authorList>
            <person name="Quandt C.A."/>
            <person name="Bushley K.E."/>
            <person name="Spatafora J.W."/>
        </authorList>
    </citation>
    <scope>NUCLEOTIDE SEQUENCE [LARGE SCALE GENOMIC DNA]</scope>
    <source>
        <strain evidence="6 7">CBS 100239</strain>
    </source>
</reference>
<keyword evidence="7" id="KW-1185">Reference proteome</keyword>
<dbReference type="PROSITE" id="PS51891">
    <property type="entry name" value="CENP_V_GFA"/>
    <property type="match status" value="1"/>
</dbReference>
<keyword evidence="3" id="KW-0862">Zinc</keyword>
<dbReference type="GO" id="GO:0016846">
    <property type="term" value="F:carbon-sulfur lyase activity"/>
    <property type="evidence" value="ECO:0007669"/>
    <property type="project" value="InterPro"/>
</dbReference>
<sequence length="396" mass="43037">MATDTSDIELTAQCLCKAQTFTAQVPRASLPLTATFCHCTSCRHLTGGMHSTSVAWPGAADAIVEAPLAEYVFSPRLTLLFCGTCSSPMFWRSRLEARADAYEAFTGVLSNNPVPGLIQVKDHIFVNDTLDGGVAVWQRHLNGDDAKDAPIPCYSDWPHKSEELDPATLSAKDPETTPDDIAVHCRCKGVSLVLRRGAADFAAMDPAKLPFFVEPGTHKLLAGFDACNSCRKMSGVDVFNWTFALLQHIDYPGGDGSFPRTTPALKTAVSSLNRDPRLGTLAMYASSADVQRYFCSRCSASVFYAVDSRPDMVDLAAGLLDSPDGARAESILVWALGLMVWMDDVKGGWREELLDAVNRNSEAWRVDRGIPRNWAVIAREERDAKAKAKAKAGAKS</sequence>
<evidence type="ECO:0000313" key="7">
    <source>
        <dbReference type="Proteomes" id="UP000036947"/>
    </source>
</evidence>
<keyword evidence="2" id="KW-0479">Metal-binding</keyword>
<dbReference type="SUPFAM" id="SSF51316">
    <property type="entry name" value="Mss4-like"/>
    <property type="match status" value="2"/>
</dbReference>
<dbReference type="GO" id="GO:0046872">
    <property type="term" value="F:metal ion binding"/>
    <property type="evidence" value="ECO:0007669"/>
    <property type="project" value="UniProtKB-KW"/>
</dbReference>
<dbReference type="InterPro" id="IPR011057">
    <property type="entry name" value="Mss4-like_sf"/>
</dbReference>
<protein>
    <recommendedName>
        <fullName evidence="5">CENP-V/GFA domain-containing protein</fullName>
    </recommendedName>
</protein>
<dbReference type="InterPro" id="IPR006913">
    <property type="entry name" value="CENP-V/GFA"/>
</dbReference>
<keyword evidence="4" id="KW-0456">Lyase</keyword>
<proteinExistence type="inferred from homology"/>
<accession>A0A0L0N853</accession>
<evidence type="ECO:0000313" key="6">
    <source>
        <dbReference type="EMBL" id="KND90194.1"/>
    </source>
</evidence>